<name>A0A2P2QYZ2_RHIMU</name>
<evidence type="ECO:0000313" key="1">
    <source>
        <dbReference type="EMBL" id="MBX72218.1"/>
    </source>
</evidence>
<sequence>MGNVTSLNVWSQIIQPSKPTTLTTSFQSSSLWEVSPFAFPMSFDVSREYPIF</sequence>
<accession>A0A2P2QYZ2</accession>
<dbReference type="AlphaFoldDB" id="A0A2P2QYZ2"/>
<dbReference type="EMBL" id="GGEC01091734">
    <property type="protein sequence ID" value="MBX72218.1"/>
    <property type="molecule type" value="Transcribed_RNA"/>
</dbReference>
<protein>
    <submittedName>
        <fullName evidence="1">Uncharacterized protein</fullName>
    </submittedName>
</protein>
<reference evidence="1" key="1">
    <citation type="submission" date="2018-02" db="EMBL/GenBank/DDBJ databases">
        <title>Rhizophora mucronata_Transcriptome.</title>
        <authorList>
            <person name="Meera S.P."/>
            <person name="Sreeshan A."/>
            <person name="Augustine A."/>
        </authorList>
    </citation>
    <scope>NUCLEOTIDE SEQUENCE</scope>
    <source>
        <tissue evidence="1">Leaf</tissue>
    </source>
</reference>
<organism evidence="1">
    <name type="scientific">Rhizophora mucronata</name>
    <name type="common">Asiatic mangrove</name>
    <dbReference type="NCBI Taxonomy" id="61149"/>
    <lineage>
        <taxon>Eukaryota</taxon>
        <taxon>Viridiplantae</taxon>
        <taxon>Streptophyta</taxon>
        <taxon>Embryophyta</taxon>
        <taxon>Tracheophyta</taxon>
        <taxon>Spermatophyta</taxon>
        <taxon>Magnoliopsida</taxon>
        <taxon>eudicotyledons</taxon>
        <taxon>Gunneridae</taxon>
        <taxon>Pentapetalae</taxon>
        <taxon>rosids</taxon>
        <taxon>fabids</taxon>
        <taxon>Malpighiales</taxon>
        <taxon>Rhizophoraceae</taxon>
        <taxon>Rhizophora</taxon>
    </lineage>
</organism>
<proteinExistence type="predicted"/>